<sequence length="1039" mass="116754">MMTEASKLKKEDTFTSIRSFGAAVTVAALASNQSWPTVRIPYLESYGDRFLDISKGEHAALAVLVQGEDRPRYEQHMIQEHAAMMQEAHMLQYGNLDLFDATQFTPFIAKTTTPEGTLVRDDEGKELYVPVHLNYPPSYDSMNWNVAASPMYANVVASARQFPREIYTSAVRNATDVNKVPMPFGETVHPQIRYFHAVMDQTTTPTEEDATAATAANVVGILTVGTNLDLFTTGFLPNDVTGIMVVFRNTCNQNFTYVVNGKESTYVGPGDLHQEEFESFEVKVNLTDHDTALAGECLFTQSIYPTTEYRESFKASKTPKIFAVTVAVTFILVALVFAVYDYLVNERNKKVVENAARSNAIVTQLFPGNLREQIVARKEAEMQLKKGANKSSNFLKSFVEGKNTYSLTDTTTKPVAELFLEATVIFADIVGFTAWSSVREPAQVFTLLETVYHRFDEIAKRRRVFKVETVGDCYVAATGLPDPRPDHATAMMRFAADILNAMKVVTRDLETKLGPDTSDLDLRIGVHSGQVTAGVLRGERARLQLFGDTMNTAARIESTSKPGRIQLSKETGELVIAAGKGHWIEKREEKVEAKGKGALETFFLKQNYNRQPGSSSGHDNSESSASRDGQAHDPEAVSDPTVFSEKTNRLIDWNVETLVRLLKQLVGRRKAISQSRTPTIASAVVTNFSKSVHFPQHSDYLKEVKEIITFPEFDGKVDNLKVNVDEVKLPSSVHEQLRTYVSCIAGMYQDNHFHNFDHASHVLMSVTKLMSRIVAPSHLDEDNADALHDHTYGITSDPLTQFACVFSALVHDVDHRGVPNTQLVLEDPHTAAQYKNKSVAEQVSVDLAWDVLMDLRFKSLQRAIFTTQSELTRFRALVVNSVMATDIMDKDLKELRNARWAKAFSESATAATESEKDAVDRKATIVIEHIIQASDIAHTMQHWHVYRKWNERLFREMYKAYQEGRSTKDPSEFWYKGEIGFFDFYIIPLAKKLKECGVFGVSSVEYLDYAEKNRKEWEHKGQQVVAEYMERISETGTKT</sequence>
<keyword evidence="2 8" id="KW-0812">Transmembrane</keyword>
<evidence type="ECO:0000259" key="9">
    <source>
        <dbReference type="PROSITE" id="PS50125"/>
    </source>
</evidence>
<organism evidence="10">
    <name type="scientific">Amphora coffeiformis</name>
    <dbReference type="NCBI Taxonomy" id="265554"/>
    <lineage>
        <taxon>Eukaryota</taxon>
        <taxon>Sar</taxon>
        <taxon>Stramenopiles</taxon>
        <taxon>Ochrophyta</taxon>
        <taxon>Bacillariophyta</taxon>
        <taxon>Bacillariophyceae</taxon>
        <taxon>Bacillariophycidae</taxon>
        <taxon>Thalassiophysales</taxon>
        <taxon>Catenulaceae</taxon>
        <taxon>Amphora</taxon>
    </lineage>
</organism>
<dbReference type="Pfam" id="PF00211">
    <property type="entry name" value="Guanylate_cyc"/>
    <property type="match status" value="1"/>
</dbReference>
<proteinExistence type="predicted"/>
<dbReference type="GO" id="GO:0000166">
    <property type="term" value="F:nucleotide binding"/>
    <property type="evidence" value="ECO:0007669"/>
    <property type="project" value="UniProtKB-KW"/>
</dbReference>
<feature type="transmembrane region" description="Helical" evidence="8">
    <location>
        <begin position="321"/>
        <end position="340"/>
    </location>
</feature>
<evidence type="ECO:0000256" key="3">
    <source>
        <dbReference type="ARBA" id="ARBA00022741"/>
    </source>
</evidence>
<evidence type="ECO:0000256" key="4">
    <source>
        <dbReference type="ARBA" id="ARBA00022989"/>
    </source>
</evidence>
<evidence type="ECO:0000256" key="2">
    <source>
        <dbReference type="ARBA" id="ARBA00022692"/>
    </source>
</evidence>
<dbReference type="EMBL" id="HBIM01008135">
    <property type="protein sequence ID" value="CAE0409219.1"/>
    <property type="molecule type" value="Transcribed_RNA"/>
</dbReference>
<gene>
    <name evidence="10" type="ORF">ACOF00016_LOCUS6905</name>
</gene>
<comment type="subcellular location">
    <subcellularLocation>
        <location evidence="1">Membrane</location>
    </subcellularLocation>
</comment>
<keyword evidence="3" id="KW-0547">Nucleotide-binding</keyword>
<dbReference type="PANTHER" id="PTHR11920">
    <property type="entry name" value="GUANYLYL CYCLASE"/>
    <property type="match status" value="1"/>
</dbReference>
<dbReference type="Gene3D" id="3.30.70.1230">
    <property type="entry name" value="Nucleotide cyclase"/>
    <property type="match status" value="1"/>
</dbReference>
<dbReference type="Pfam" id="PF00233">
    <property type="entry name" value="PDEase_I"/>
    <property type="match status" value="1"/>
</dbReference>
<dbReference type="PANTHER" id="PTHR11920:SF335">
    <property type="entry name" value="GUANYLATE CYCLASE"/>
    <property type="match status" value="1"/>
</dbReference>
<dbReference type="SMART" id="SM00044">
    <property type="entry name" value="CYCc"/>
    <property type="match status" value="1"/>
</dbReference>
<dbReference type="InterPro" id="IPR002073">
    <property type="entry name" value="PDEase_catalytic_dom"/>
</dbReference>
<dbReference type="Gene3D" id="1.10.1300.10">
    <property type="entry name" value="3'5'-cyclic nucleotide phosphodiesterase, catalytic domain"/>
    <property type="match status" value="1"/>
</dbReference>
<dbReference type="CDD" id="cd07302">
    <property type="entry name" value="CHD"/>
    <property type="match status" value="1"/>
</dbReference>
<dbReference type="InterPro" id="IPR001054">
    <property type="entry name" value="A/G_cyclase"/>
</dbReference>
<dbReference type="SUPFAM" id="SSF109604">
    <property type="entry name" value="HD-domain/PDEase-like"/>
    <property type="match status" value="1"/>
</dbReference>
<dbReference type="InterPro" id="IPR036971">
    <property type="entry name" value="PDEase_catalytic_dom_sf"/>
</dbReference>
<dbReference type="GO" id="GO:0004114">
    <property type="term" value="F:3',5'-cyclic-nucleotide phosphodiesterase activity"/>
    <property type="evidence" value="ECO:0007669"/>
    <property type="project" value="InterPro"/>
</dbReference>
<feature type="domain" description="Guanylate cyclase" evidence="9">
    <location>
        <begin position="423"/>
        <end position="557"/>
    </location>
</feature>
<feature type="region of interest" description="Disordered" evidence="7">
    <location>
        <begin position="608"/>
        <end position="641"/>
    </location>
</feature>
<evidence type="ECO:0000313" key="10">
    <source>
        <dbReference type="EMBL" id="CAE0409219.1"/>
    </source>
</evidence>
<keyword evidence="5 8" id="KW-0472">Membrane</keyword>
<reference evidence="10" key="1">
    <citation type="submission" date="2021-01" db="EMBL/GenBank/DDBJ databases">
        <authorList>
            <person name="Corre E."/>
            <person name="Pelletier E."/>
            <person name="Niang G."/>
            <person name="Scheremetjew M."/>
            <person name="Finn R."/>
            <person name="Kale V."/>
            <person name="Holt S."/>
            <person name="Cochrane G."/>
            <person name="Meng A."/>
            <person name="Brown T."/>
            <person name="Cohen L."/>
        </authorList>
    </citation>
    <scope>NUCLEOTIDE SEQUENCE</scope>
    <source>
        <strain evidence="10">CCMP127</strain>
    </source>
</reference>
<accession>A0A7S3L3T9</accession>
<dbReference type="GO" id="GO:0007168">
    <property type="term" value="P:receptor guanylyl cyclase signaling pathway"/>
    <property type="evidence" value="ECO:0007669"/>
    <property type="project" value="TreeGrafter"/>
</dbReference>
<keyword evidence="6" id="KW-0456">Lyase</keyword>
<evidence type="ECO:0000256" key="5">
    <source>
        <dbReference type="ARBA" id="ARBA00023136"/>
    </source>
</evidence>
<dbReference type="SUPFAM" id="SSF55073">
    <property type="entry name" value="Nucleotide cyclase"/>
    <property type="match status" value="1"/>
</dbReference>
<dbReference type="InterPro" id="IPR029787">
    <property type="entry name" value="Nucleotide_cyclase"/>
</dbReference>
<dbReference type="GO" id="GO:0004383">
    <property type="term" value="F:guanylate cyclase activity"/>
    <property type="evidence" value="ECO:0007669"/>
    <property type="project" value="TreeGrafter"/>
</dbReference>
<dbReference type="GO" id="GO:0035556">
    <property type="term" value="P:intracellular signal transduction"/>
    <property type="evidence" value="ECO:0007669"/>
    <property type="project" value="InterPro"/>
</dbReference>
<protein>
    <recommendedName>
        <fullName evidence="9">Guanylate cyclase domain-containing protein</fullName>
    </recommendedName>
</protein>
<dbReference type="AlphaFoldDB" id="A0A7S3L3T9"/>
<dbReference type="InterPro" id="IPR050401">
    <property type="entry name" value="Cyclic_nucleotide_synthase"/>
</dbReference>
<name>A0A7S3L3T9_9STRA</name>
<evidence type="ECO:0000256" key="6">
    <source>
        <dbReference type="ARBA" id="ARBA00023239"/>
    </source>
</evidence>
<evidence type="ECO:0000256" key="1">
    <source>
        <dbReference type="ARBA" id="ARBA00004370"/>
    </source>
</evidence>
<evidence type="ECO:0000256" key="7">
    <source>
        <dbReference type="SAM" id="MobiDB-lite"/>
    </source>
</evidence>
<dbReference type="GO" id="GO:0004016">
    <property type="term" value="F:adenylate cyclase activity"/>
    <property type="evidence" value="ECO:0007669"/>
    <property type="project" value="TreeGrafter"/>
</dbReference>
<evidence type="ECO:0000256" key="8">
    <source>
        <dbReference type="SAM" id="Phobius"/>
    </source>
</evidence>
<dbReference type="GO" id="GO:0001653">
    <property type="term" value="F:peptide receptor activity"/>
    <property type="evidence" value="ECO:0007669"/>
    <property type="project" value="TreeGrafter"/>
</dbReference>
<dbReference type="GO" id="GO:0005886">
    <property type="term" value="C:plasma membrane"/>
    <property type="evidence" value="ECO:0007669"/>
    <property type="project" value="TreeGrafter"/>
</dbReference>
<dbReference type="PROSITE" id="PS50125">
    <property type="entry name" value="GUANYLATE_CYCLASE_2"/>
    <property type="match status" value="1"/>
</dbReference>
<feature type="compositionally biased region" description="Low complexity" evidence="7">
    <location>
        <begin position="614"/>
        <end position="626"/>
    </location>
</feature>
<keyword evidence="4 8" id="KW-1133">Transmembrane helix</keyword>